<name>I1DYX3_9GAMM</name>
<sequence>MLTVAGGQRGGNRLLWLQCSLRKGKVAADNKQNKPVQGNTLRKTGSAVKPLY</sequence>
<keyword evidence="3" id="KW-1185">Reference proteome</keyword>
<organism evidence="2 3">
    <name type="scientific">Rheinheimera nanhaiensis E407-8</name>
    <dbReference type="NCBI Taxonomy" id="562729"/>
    <lineage>
        <taxon>Bacteria</taxon>
        <taxon>Pseudomonadati</taxon>
        <taxon>Pseudomonadota</taxon>
        <taxon>Gammaproteobacteria</taxon>
        <taxon>Chromatiales</taxon>
        <taxon>Chromatiaceae</taxon>
        <taxon>Rheinheimera</taxon>
    </lineage>
</organism>
<feature type="region of interest" description="Disordered" evidence="1">
    <location>
        <begin position="28"/>
        <end position="52"/>
    </location>
</feature>
<feature type="compositionally biased region" description="Polar residues" evidence="1">
    <location>
        <begin position="33"/>
        <end position="43"/>
    </location>
</feature>
<dbReference type="Proteomes" id="UP000004374">
    <property type="component" value="Unassembled WGS sequence"/>
</dbReference>
<dbReference type="STRING" id="562729.RNAN_2243"/>
<dbReference type="AlphaFoldDB" id="I1DYX3"/>
<proteinExistence type="predicted"/>
<dbReference type="EMBL" id="BAFK01000011">
    <property type="protein sequence ID" value="GAB59251.1"/>
    <property type="molecule type" value="Genomic_DNA"/>
</dbReference>
<accession>I1DYX3</accession>
<reference evidence="2 3" key="1">
    <citation type="journal article" date="2012" name="J. Bacteriol.">
        <title>Genome Sequence of the Protease-Producing Bacterium Rheinheimera nanhaiensis E407-8T, Isolated from Deep-Sea Sediment of the South China Sea.</title>
        <authorList>
            <person name="Zhang X.-Y."/>
            <person name="Zhang Y.-J."/>
            <person name="Qin Q.-L."/>
            <person name="Xie B.-B."/>
            <person name="Chen X.-L."/>
            <person name="Zhou B.-C."/>
            <person name="Zhang Y.-Z."/>
        </authorList>
    </citation>
    <scope>NUCLEOTIDE SEQUENCE [LARGE SCALE GENOMIC DNA]</scope>
    <source>
        <strain evidence="2 3">E407-8</strain>
    </source>
</reference>
<protein>
    <submittedName>
        <fullName evidence="2">Uncharacterized protein</fullName>
    </submittedName>
</protein>
<gene>
    <name evidence="2" type="ORF">RNAN_2243</name>
</gene>
<evidence type="ECO:0000256" key="1">
    <source>
        <dbReference type="SAM" id="MobiDB-lite"/>
    </source>
</evidence>
<comment type="caution">
    <text evidence="2">The sequence shown here is derived from an EMBL/GenBank/DDBJ whole genome shotgun (WGS) entry which is preliminary data.</text>
</comment>
<evidence type="ECO:0000313" key="2">
    <source>
        <dbReference type="EMBL" id="GAB59251.1"/>
    </source>
</evidence>
<evidence type="ECO:0000313" key="3">
    <source>
        <dbReference type="Proteomes" id="UP000004374"/>
    </source>
</evidence>